<protein>
    <submittedName>
        <fullName evidence="2">Uncharacterized protein</fullName>
    </submittedName>
</protein>
<evidence type="ECO:0000256" key="1">
    <source>
        <dbReference type="SAM" id="MobiDB-lite"/>
    </source>
</evidence>
<comment type="caution">
    <text evidence="2">The sequence shown here is derived from an EMBL/GenBank/DDBJ whole genome shotgun (WGS) entry which is preliminary data.</text>
</comment>
<sequence>MARNLKSCEAIRIEEEIGKKKKKFRQIIISLFDLPESSSLGRRGRSTQPVRSIGQSFDNIPLQSRANFSTLR</sequence>
<evidence type="ECO:0000313" key="3">
    <source>
        <dbReference type="Proteomes" id="UP001314170"/>
    </source>
</evidence>
<reference evidence="2 3" key="1">
    <citation type="submission" date="2024-01" db="EMBL/GenBank/DDBJ databases">
        <authorList>
            <person name="Waweru B."/>
        </authorList>
    </citation>
    <scope>NUCLEOTIDE SEQUENCE [LARGE SCALE GENOMIC DNA]</scope>
</reference>
<organism evidence="2 3">
    <name type="scientific">Dovyalis caffra</name>
    <dbReference type="NCBI Taxonomy" id="77055"/>
    <lineage>
        <taxon>Eukaryota</taxon>
        <taxon>Viridiplantae</taxon>
        <taxon>Streptophyta</taxon>
        <taxon>Embryophyta</taxon>
        <taxon>Tracheophyta</taxon>
        <taxon>Spermatophyta</taxon>
        <taxon>Magnoliopsida</taxon>
        <taxon>eudicotyledons</taxon>
        <taxon>Gunneridae</taxon>
        <taxon>Pentapetalae</taxon>
        <taxon>rosids</taxon>
        <taxon>fabids</taxon>
        <taxon>Malpighiales</taxon>
        <taxon>Salicaceae</taxon>
        <taxon>Flacourtieae</taxon>
        <taxon>Dovyalis</taxon>
    </lineage>
</organism>
<dbReference type="Proteomes" id="UP001314170">
    <property type="component" value="Unassembled WGS sequence"/>
</dbReference>
<accession>A0AAV1SBL9</accession>
<dbReference type="EMBL" id="CAWUPB010001173">
    <property type="protein sequence ID" value="CAK7348849.1"/>
    <property type="molecule type" value="Genomic_DNA"/>
</dbReference>
<gene>
    <name evidence="2" type="ORF">DCAF_LOCUS21557</name>
</gene>
<keyword evidence="3" id="KW-1185">Reference proteome</keyword>
<dbReference type="AlphaFoldDB" id="A0AAV1SBL9"/>
<evidence type="ECO:0000313" key="2">
    <source>
        <dbReference type="EMBL" id="CAK7348849.1"/>
    </source>
</evidence>
<proteinExistence type="predicted"/>
<name>A0AAV1SBL9_9ROSI</name>
<feature type="region of interest" description="Disordered" evidence="1">
    <location>
        <begin position="37"/>
        <end position="56"/>
    </location>
</feature>